<protein>
    <submittedName>
        <fullName evidence="2">Oxidoreductase ylbE</fullName>
    </submittedName>
    <submittedName>
        <fullName evidence="3">SDR family oxidoreductase</fullName>
    </submittedName>
</protein>
<dbReference type="Proteomes" id="UP000196230">
    <property type="component" value="Unassembled WGS sequence"/>
</dbReference>
<evidence type="ECO:0000313" key="3">
    <source>
        <dbReference type="EMBL" id="TFH99235.1"/>
    </source>
</evidence>
<evidence type="ECO:0000259" key="1">
    <source>
        <dbReference type="Pfam" id="PF13460"/>
    </source>
</evidence>
<reference evidence="3 5" key="2">
    <citation type="submission" date="2019-03" db="EMBL/GenBank/DDBJ databases">
        <title>Reclassification of Micrococcus aloeverae and Micrococcus yunnanensis as later heterotypic synonyms of Micrococcus luteus.</title>
        <authorList>
            <person name="Huang C.-H."/>
        </authorList>
    </citation>
    <scope>NUCLEOTIDE SEQUENCE [LARGE SCALE GENOMIC DNA]</scope>
    <source>
        <strain evidence="3 5">BCRC 12151</strain>
    </source>
</reference>
<dbReference type="Proteomes" id="UP000297477">
    <property type="component" value="Unassembled WGS sequence"/>
</dbReference>
<dbReference type="CDD" id="cd05243">
    <property type="entry name" value="SDR_a5"/>
    <property type="match status" value="1"/>
</dbReference>
<evidence type="ECO:0000313" key="2">
    <source>
        <dbReference type="EMBL" id="SJN32701.1"/>
    </source>
</evidence>
<dbReference type="Pfam" id="PF13460">
    <property type="entry name" value="NAD_binding_10"/>
    <property type="match status" value="1"/>
</dbReference>
<dbReference type="InterPro" id="IPR036291">
    <property type="entry name" value="NAD(P)-bd_dom_sf"/>
</dbReference>
<dbReference type="OrthoDB" id="4248066at2"/>
<accession>A0A1R4JKC0</accession>
<dbReference type="SUPFAM" id="SSF51735">
    <property type="entry name" value="NAD(P)-binding Rossmann-fold domains"/>
    <property type="match status" value="1"/>
</dbReference>
<evidence type="ECO:0000313" key="4">
    <source>
        <dbReference type="Proteomes" id="UP000196230"/>
    </source>
</evidence>
<reference evidence="2 4" key="1">
    <citation type="submission" date="2017-02" db="EMBL/GenBank/DDBJ databases">
        <authorList>
            <person name="Peterson S.W."/>
        </authorList>
    </citation>
    <scope>NUCLEOTIDE SEQUENCE [LARGE SCALE GENOMIC DNA]</scope>
    <source>
        <strain evidence="2 4">2B3F</strain>
    </source>
</reference>
<sequence>MADVILIGGHGKVALLAAPLLVEAGHTVTSVIRNPDHVDEVRATGAEPLVLDVEQADETELAAAFDGKDAVVWSAGAGGGNPARTTAVDRDAAIRSMDAARTAGVDRYVMVSYLGASLDHGVPEDDDFHAYAQAKAEADEHLRGSGLDWTILGPGALTLDEPTGRIAANPSREQVADSSATSRGNVARTIVAALASGESIGRQVEYVDGDTPIEDVFPA</sequence>
<dbReference type="PANTHER" id="PTHR15020:SF50">
    <property type="entry name" value="UPF0659 PROTEIN YMR090W"/>
    <property type="match status" value="1"/>
</dbReference>
<evidence type="ECO:0000313" key="5">
    <source>
        <dbReference type="Proteomes" id="UP000297477"/>
    </source>
</evidence>
<feature type="domain" description="NAD(P)-binding" evidence="1">
    <location>
        <begin position="8"/>
        <end position="195"/>
    </location>
</feature>
<dbReference type="Gene3D" id="3.40.50.720">
    <property type="entry name" value="NAD(P)-binding Rossmann-like Domain"/>
    <property type="match status" value="1"/>
</dbReference>
<dbReference type="PANTHER" id="PTHR15020">
    <property type="entry name" value="FLAVIN REDUCTASE-RELATED"/>
    <property type="match status" value="1"/>
</dbReference>
<organism evidence="2 4">
    <name type="scientific">Micrococcus lylae</name>
    <dbReference type="NCBI Taxonomy" id="1273"/>
    <lineage>
        <taxon>Bacteria</taxon>
        <taxon>Bacillati</taxon>
        <taxon>Actinomycetota</taxon>
        <taxon>Actinomycetes</taxon>
        <taxon>Micrococcales</taxon>
        <taxon>Micrococcaceae</taxon>
        <taxon>Micrococcus</taxon>
    </lineage>
</organism>
<dbReference type="EMBL" id="SPKT01000010">
    <property type="protein sequence ID" value="TFH99235.1"/>
    <property type="molecule type" value="Genomic_DNA"/>
</dbReference>
<dbReference type="InterPro" id="IPR016040">
    <property type="entry name" value="NAD(P)-bd_dom"/>
</dbReference>
<proteinExistence type="predicted"/>
<dbReference type="EMBL" id="FUKP01000063">
    <property type="protein sequence ID" value="SJN32701.1"/>
    <property type="molecule type" value="Genomic_DNA"/>
</dbReference>
<dbReference type="RefSeq" id="WP_067189997.1">
    <property type="nucleotide sequence ID" value="NZ_FUKP01000063.1"/>
</dbReference>
<name>A0A1R4JKC0_9MICC</name>
<gene>
    <name evidence="3" type="ORF">E4A49_06185</name>
    <name evidence="2" type="ORF">FM125_09195</name>
</gene>
<dbReference type="AlphaFoldDB" id="A0A1R4JKC0"/>
<keyword evidence="5" id="KW-1185">Reference proteome</keyword>